<reference evidence="2" key="1">
    <citation type="journal article" date="2023" name="PLoS Negl. Trop. Dis.">
        <title>A genome sequence for Biomphalaria pfeifferi, the major vector snail for the human-infecting parasite Schistosoma mansoni.</title>
        <authorList>
            <person name="Bu L."/>
            <person name="Lu L."/>
            <person name="Laidemitt M.R."/>
            <person name="Zhang S.M."/>
            <person name="Mutuku M."/>
            <person name="Mkoji G."/>
            <person name="Steinauer M."/>
            <person name="Loker E.S."/>
        </authorList>
    </citation>
    <scope>NUCLEOTIDE SEQUENCE</scope>
    <source>
        <strain evidence="2">KasaAsao</strain>
    </source>
</reference>
<sequence>MGRASDAQRLREKNFEEKSRKLFDIAHQEPAQLIKIHEDRVFLKDQRSARQMKMSGIDKQLSKKEDRAGERKHKDEDRQMREEHRKNASAQSSITQIPDSSNSESEENIEEQQQHKDKDYEIEIPLYYKKQLCYAVDVEESSELDIATKKPRILQDMLSSSDVASALDRINLSDRNFTILAAAIAQASGQSLDDAALSRSTVHRKRLTHRSVIESHVREQFLARDKTPLLVHWGSKIMKDTTNNTDSHSNTDRVAVVVTGCNTEKILGITKIASGTGQAQANATYQLLNLWELSENIIDMCFDTTASNTELFWLALFSNKVANTEKKMMVEAMIAAGSDASVRGIKFPPANVEQLKRTQLHELLSSTTTAALLSIGLDVALLNGIDPEN</sequence>
<feature type="compositionally biased region" description="Polar residues" evidence="1">
    <location>
        <begin position="88"/>
        <end position="99"/>
    </location>
</feature>
<name>A0AAD8BHV8_BIOPF</name>
<evidence type="ECO:0000313" key="2">
    <source>
        <dbReference type="EMBL" id="KAK0054278.1"/>
    </source>
</evidence>
<dbReference type="Proteomes" id="UP001233172">
    <property type="component" value="Unassembled WGS sequence"/>
</dbReference>
<proteinExistence type="predicted"/>
<dbReference type="EMBL" id="JASAOG010000079">
    <property type="protein sequence ID" value="KAK0054278.1"/>
    <property type="molecule type" value="Genomic_DNA"/>
</dbReference>
<protein>
    <submittedName>
        <fullName evidence="2">Uncharacterized protein</fullName>
    </submittedName>
</protein>
<comment type="caution">
    <text evidence="2">The sequence shown here is derived from an EMBL/GenBank/DDBJ whole genome shotgun (WGS) entry which is preliminary data.</text>
</comment>
<keyword evidence="3" id="KW-1185">Reference proteome</keyword>
<gene>
    <name evidence="2" type="ORF">Bpfe_016342</name>
</gene>
<feature type="region of interest" description="Disordered" evidence="1">
    <location>
        <begin position="46"/>
        <end position="116"/>
    </location>
</feature>
<dbReference type="AlphaFoldDB" id="A0AAD8BHV8"/>
<organism evidence="2 3">
    <name type="scientific">Biomphalaria pfeifferi</name>
    <name type="common">Bloodfluke planorb</name>
    <name type="synonym">Freshwater snail</name>
    <dbReference type="NCBI Taxonomy" id="112525"/>
    <lineage>
        <taxon>Eukaryota</taxon>
        <taxon>Metazoa</taxon>
        <taxon>Spiralia</taxon>
        <taxon>Lophotrochozoa</taxon>
        <taxon>Mollusca</taxon>
        <taxon>Gastropoda</taxon>
        <taxon>Heterobranchia</taxon>
        <taxon>Euthyneura</taxon>
        <taxon>Panpulmonata</taxon>
        <taxon>Hygrophila</taxon>
        <taxon>Lymnaeoidea</taxon>
        <taxon>Planorbidae</taxon>
        <taxon>Biomphalaria</taxon>
    </lineage>
</organism>
<accession>A0AAD8BHV8</accession>
<feature type="compositionally biased region" description="Basic and acidic residues" evidence="1">
    <location>
        <begin position="60"/>
        <end position="86"/>
    </location>
</feature>
<reference evidence="2" key="2">
    <citation type="submission" date="2023-04" db="EMBL/GenBank/DDBJ databases">
        <authorList>
            <person name="Bu L."/>
            <person name="Lu L."/>
            <person name="Laidemitt M.R."/>
            <person name="Zhang S.M."/>
            <person name="Mutuku M."/>
            <person name="Mkoji G."/>
            <person name="Steinauer M."/>
            <person name="Loker E.S."/>
        </authorList>
    </citation>
    <scope>NUCLEOTIDE SEQUENCE</scope>
    <source>
        <strain evidence="2">KasaAsao</strain>
        <tissue evidence="2">Whole Snail</tissue>
    </source>
</reference>
<evidence type="ECO:0000256" key="1">
    <source>
        <dbReference type="SAM" id="MobiDB-lite"/>
    </source>
</evidence>
<feature type="region of interest" description="Disordered" evidence="1">
    <location>
        <begin position="1"/>
        <end position="20"/>
    </location>
</feature>
<evidence type="ECO:0000313" key="3">
    <source>
        <dbReference type="Proteomes" id="UP001233172"/>
    </source>
</evidence>